<reference evidence="1" key="1">
    <citation type="submission" date="2014-11" db="EMBL/GenBank/DDBJ databases">
        <authorList>
            <person name="Amaro Gonzalez C."/>
        </authorList>
    </citation>
    <scope>NUCLEOTIDE SEQUENCE</scope>
</reference>
<accession>A0A0E9RKT5</accession>
<dbReference type="EMBL" id="GBXM01079160">
    <property type="protein sequence ID" value="JAH29417.1"/>
    <property type="molecule type" value="Transcribed_RNA"/>
</dbReference>
<protein>
    <submittedName>
        <fullName evidence="1">Uncharacterized protein</fullName>
    </submittedName>
</protein>
<sequence length="11" mass="1321">MDMQADRQIGR</sequence>
<evidence type="ECO:0000313" key="1">
    <source>
        <dbReference type="EMBL" id="JAH29417.1"/>
    </source>
</evidence>
<reference evidence="1" key="2">
    <citation type="journal article" date="2015" name="Fish Shellfish Immunol.">
        <title>Early steps in the European eel (Anguilla anguilla)-Vibrio vulnificus interaction in the gills: Role of the RtxA13 toxin.</title>
        <authorList>
            <person name="Callol A."/>
            <person name="Pajuelo D."/>
            <person name="Ebbesson L."/>
            <person name="Teles M."/>
            <person name="MacKenzie S."/>
            <person name="Amaro C."/>
        </authorList>
    </citation>
    <scope>NUCLEOTIDE SEQUENCE</scope>
</reference>
<proteinExistence type="predicted"/>
<organism evidence="1">
    <name type="scientific">Anguilla anguilla</name>
    <name type="common">European freshwater eel</name>
    <name type="synonym">Muraena anguilla</name>
    <dbReference type="NCBI Taxonomy" id="7936"/>
    <lineage>
        <taxon>Eukaryota</taxon>
        <taxon>Metazoa</taxon>
        <taxon>Chordata</taxon>
        <taxon>Craniata</taxon>
        <taxon>Vertebrata</taxon>
        <taxon>Euteleostomi</taxon>
        <taxon>Actinopterygii</taxon>
        <taxon>Neopterygii</taxon>
        <taxon>Teleostei</taxon>
        <taxon>Anguilliformes</taxon>
        <taxon>Anguillidae</taxon>
        <taxon>Anguilla</taxon>
    </lineage>
</organism>
<name>A0A0E9RKT5_ANGAN</name>